<feature type="transmembrane region" description="Helical" evidence="1">
    <location>
        <begin position="71"/>
        <end position="89"/>
    </location>
</feature>
<sequence length="149" mass="17078">MKKERINIALTLLALLPMTFFLFVSIYGAFNILSSFDFNDTLILISLIFGILGYVGLLMNLKQNKELKAESINFIFLLLGIVGFILFNSFEGGLKAWKWILMIEDPDEWLMFVGPTLITILLIVTKGKRLTTLYNRNTGENDKIKRIDH</sequence>
<feature type="transmembrane region" description="Helical" evidence="1">
    <location>
        <begin position="109"/>
        <end position="127"/>
    </location>
</feature>
<keyword evidence="1" id="KW-0812">Transmembrane</keyword>
<reference evidence="2 3" key="1">
    <citation type="submission" date="2022-11" db="EMBL/GenBank/DDBJ databases">
        <title>The characterization of three novel Bacteroidetes species and genomic analysis of their roles in tidal elemental geochemical cycles.</title>
        <authorList>
            <person name="Ma K."/>
        </authorList>
    </citation>
    <scope>NUCLEOTIDE SEQUENCE [LARGE SCALE GENOMIC DNA]</scope>
    <source>
        <strain evidence="2 3">M17</strain>
    </source>
</reference>
<dbReference type="Proteomes" id="UP001209885">
    <property type="component" value="Unassembled WGS sequence"/>
</dbReference>
<proteinExistence type="predicted"/>
<dbReference type="EMBL" id="JAPFQN010000010">
    <property type="protein sequence ID" value="MCX2745632.1"/>
    <property type="molecule type" value="Genomic_DNA"/>
</dbReference>
<organism evidence="2 3">
    <name type="scientific">Mangrovivirga halotolerans</name>
    <dbReference type="NCBI Taxonomy" id="2993936"/>
    <lineage>
        <taxon>Bacteria</taxon>
        <taxon>Pseudomonadati</taxon>
        <taxon>Bacteroidota</taxon>
        <taxon>Cytophagia</taxon>
        <taxon>Cytophagales</taxon>
        <taxon>Mangrovivirgaceae</taxon>
        <taxon>Mangrovivirga</taxon>
    </lineage>
</organism>
<name>A0ABT3RVN5_9BACT</name>
<evidence type="ECO:0008006" key="4">
    <source>
        <dbReference type="Google" id="ProtNLM"/>
    </source>
</evidence>
<evidence type="ECO:0000313" key="2">
    <source>
        <dbReference type="EMBL" id="MCX2745632.1"/>
    </source>
</evidence>
<evidence type="ECO:0000313" key="3">
    <source>
        <dbReference type="Proteomes" id="UP001209885"/>
    </source>
</evidence>
<keyword evidence="1" id="KW-1133">Transmembrane helix</keyword>
<comment type="caution">
    <text evidence="2">The sequence shown here is derived from an EMBL/GenBank/DDBJ whole genome shotgun (WGS) entry which is preliminary data.</text>
</comment>
<keyword evidence="3" id="KW-1185">Reference proteome</keyword>
<keyword evidence="1" id="KW-0472">Membrane</keyword>
<feature type="transmembrane region" description="Helical" evidence="1">
    <location>
        <begin position="42"/>
        <end position="59"/>
    </location>
</feature>
<evidence type="ECO:0000256" key="1">
    <source>
        <dbReference type="SAM" id="Phobius"/>
    </source>
</evidence>
<protein>
    <recommendedName>
        <fullName evidence="4">DUF4293 family protein</fullName>
    </recommendedName>
</protein>
<gene>
    <name evidence="2" type="ORF">OO013_17250</name>
</gene>
<dbReference type="RefSeq" id="WP_266058230.1">
    <property type="nucleotide sequence ID" value="NZ_JAPFQN010000010.1"/>
</dbReference>
<feature type="transmembrane region" description="Helical" evidence="1">
    <location>
        <begin position="7"/>
        <end position="30"/>
    </location>
</feature>
<accession>A0ABT3RVN5</accession>